<name>A0A5B9PBN2_9BACT</name>
<organism evidence="1 2">
    <name type="scientific">Mariniblastus fucicola</name>
    <dbReference type="NCBI Taxonomy" id="980251"/>
    <lineage>
        <taxon>Bacteria</taxon>
        <taxon>Pseudomonadati</taxon>
        <taxon>Planctomycetota</taxon>
        <taxon>Planctomycetia</taxon>
        <taxon>Pirellulales</taxon>
        <taxon>Pirellulaceae</taxon>
        <taxon>Mariniblastus</taxon>
    </lineage>
</organism>
<dbReference type="KEGG" id="mff:MFFC18_27560"/>
<dbReference type="EMBL" id="CP042912">
    <property type="protein sequence ID" value="QEG22869.1"/>
    <property type="molecule type" value="Genomic_DNA"/>
</dbReference>
<reference evidence="1 2" key="1">
    <citation type="submission" date="2019-08" db="EMBL/GenBank/DDBJ databases">
        <title>Deep-cultivation of Planctomycetes and their phenomic and genomic characterization uncovers novel biology.</title>
        <authorList>
            <person name="Wiegand S."/>
            <person name="Jogler M."/>
            <person name="Boedeker C."/>
            <person name="Pinto D."/>
            <person name="Vollmers J."/>
            <person name="Rivas-Marin E."/>
            <person name="Kohn T."/>
            <person name="Peeters S.H."/>
            <person name="Heuer A."/>
            <person name="Rast P."/>
            <person name="Oberbeckmann S."/>
            <person name="Bunk B."/>
            <person name="Jeske O."/>
            <person name="Meyerdierks A."/>
            <person name="Storesund J.E."/>
            <person name="Kallscheuer N."/>
            <person name="Luecker S."/>
            <person name="Lage O.M."/>
            <person name="Pohl T."/>
            <person name="Merkel B.J."/>
            <person name="Hornburger P."/>
            <person name="Mueller R.-W."/>
            <person name="Bruemmer F."/>
            <person name="Labrenz M."/>
            <person name="Spormann A.M."/>
            <person name="Op den Camp H."/>
            <person name="Overmann J."/>
            <person name="Amann R."/>
            <person name="Jetten M.S.M."/>
            <person name="Mascher T."/>
            <person name="Medema M.H."/>
            <person name="Devos D.P."/>
            <person name="Kaster A.-K."/>
            <person name="Ovreas L."/>
            <person name="Rohde M."/>
            <person name="Galperin M.Y."/>
            <person name="Jogler C."/>
        </authorList>
    </citation>
    <scope>NUCLEOTIDE SEQUENCE [LARGE SCALE GENOMIC DNA]</scope>
    <source>
        <strain evidence="1 2">FC18</strain>
    </source>
</reference>
<proteinExistence type="predicted"/>
<protein>
    <submittedName>
        <fullName evidence="1">Uncharacterized protein</fullName>
    </submittedName>
</protein>
<gene>
    <name evidence="1" type="ORF">MFFC18_27560</name>
</gene>
<evidence type="ECO:0000313" key="1">
    <source>
        <dbReference type="EMBL" id="QEG22869.1"/>
    </source>
</evidence>
<keyword evidence="2" id="KW-1185">Reference proteome</keyword>
<dbReference type="AlphaFoldDB" id="A0A5B9PBN2"/>
<accession>A0A5B9PBN2</accession>
<sequence>MSGKALAAVKKRNGTAASAFPLTFTKQYQNVATRRLGVVLVFALGLGHKKSGSTSEPLSLDVNQLEFLQHSWSCVDSAGAKHLFDAEKLVVLGHAIRSRCRTGLDLTRAKTNRQIGNG</sequence>
<evidence type="ECO:0000313" key="2">
    <source>
        <dbReference type="Proteomes" id="UP000322214"/>
    </source>
</evidence>
<dbReference type="Proteomes" id="UP000322214">
    <property type="component" value="Chromosome"/>
</dbReference>